<protein>
    <submittedName>
        <fullName evidence="3">FH2 domain containing 1</fullName>
    </submittedName>
</protein>
<dbReference type="AlphaFoldDB" id="A0A7J8BQL2"/>
<name>A0A7J8BQL2_ROUAE</name>
<evidence type="ECO:0000313" key="3">
    <source>
        <dbReference type="EMBL" id="KAF6401024.1"/>
    </source>
</evidence>
<feature type="compositionally biased region" description="Low complexity" evidence="1">
    <location>
        <begin position="1008"/>
        <end position="1017"/>
    </location>
</feature>
<dbReference type="PANTHER" id="PTHR46345">
    <property type="entry name" value="INVERTED FORMIN-2"/>
    <property type="match status" value="1"/>
</dbReference>
<feature type="compositionally biased region" description="Pro residues" evidence="1">
    <location>
        <begin position="29"/>
        <end position="45"/>
    </location>
</feature>
<feature type="compositionally biased region" description="Basic and acidic residues" evidence="1">
    <location>
        <begin position="1100"/>
        <end position="1111"/>
    </location>
</feature>
<feature type="region of interest" description="Disordered" evidence="1">
    <location>
        <begin position="13"/>
        <end position="76"/>
    </location>
</feature>
<dbReference type="PROSITE" id="PS51444">
    <property type="entry name" value="FH2"/>
    <property type="match status" value="1"/>
</dbReference>
<feature type="region of interest" description="Disordered" evidence="1">
    <location>
        <begin position="580"/>
        <end position="621"/>
    </location>
</feature>
<feature type="compositionally biased region" description="Pro residues" evidence="1">
    <location>
        <begin position="51"/>
        <end position="74"/>
    </location>
</feature>
<evidence type="ECO:0000256" key="1">
    <source>
        <dbReference type="SAM" id="MobiDB-lite"/>
    </source>
</evidence>
<reference evidence="3 4" key="1">
    <citation type="journal article" date="2020" name="Nature">
        <title>Six reference-quality genomes reveal evolution of bat adaptations.</title>
        <authorList>
            <person name="Jebb D."/>
            <person name="Huang Z."/>
            <person name="Pippel M."/>
            <person name="Hughes G.M."/>
            <person name="Lavrichenko K."/>
            <person name="Devanna P."/>
            <person name="Winkler S."/>
            <person name="Jermiin L.S."/>
            <person name="Skirmuntt E.C."/>
            <person name="Katzourakis A."/>
            <person name="Burkitt-Gray L."/>
            <person name="Ray D.A."/>
            <person name="Sullivan K.A.M."/>
            <person name="Roscito J.G."/>
            <person name="Kirilenko B.M."/>
            <person name="Davalos L.M."/>
            <person name="Corthals A.P."/>
            <person name="Power M.L."/>
            <person name="Jones G."/>
            <person name="Ransome R.D."/>
            <person name="Dechmann D.K.N."/>
            <person name="Locatelli A.G."/>
            <person name="Puechmaille S.J."/>
            <person name="Fedrigo O."/>
            <person name="Jarvis E.D."/>
            <person name="Hiller M."/>
            <person name="Vernes S.C."/>
            <person name="Myers E.W."/>
            <person name="Teeling E.C."/>
        </authorList>
    </citation>
    <scope>NUCLEOTIDE SEQUENCE [LARGE SCALE GENOMIC DNA]</scope>
    <source>
        <strain evidence="3">MRouAeg1</strain>
        <tissue evidence="3">Muscle</tissue>
    </source>
</reference>
<dbReference type="InterPro" id="IPR015425">
    <property type="entry name" value="FH2_Formin"/>
</dbReference>
<keyword evidence="4" id="KW-1185">Reference proteome</keyword>
<organism evidence="3 4">
    <name type="scientific">Rousettus aegyptiacus</name>
    <name type="common">Egyptian fruit bat</name>
    <name type="synonym">Pteropus aegyptiacus</name>
    <dbReference type="NCBI Taxonomy" id="9407"/>
    <lineage>
        <taxon>Eukaryota</taxon>
        <taxon>Metazoa</taxon>
        <taxon>Chordata</taxon>
        <taxon>Craniata</taxon>
        <taxon>Vertebrata</taxon>
        <taxon>Euteleostomi</taxon>
        <taxon>Mammalia</taxon>
        <taxon>Eutheria</taxon>
        <taxon>Laurasiatheria</taxon>
        <taxon>Chiroptera</taxon>
        <taxon>Yinpterochiroptera</taxon>
        <taxon>Pteropodoidea</taxon>
        <taxon>Pteropodidae</taxon>
        <taxon>Rousettinae</taxon>
        <taxon>Rousettus</taxon>
    </lineage>
</organism>
<dbReference type="Proteomes" id="UP000593571">
    <property type="component" value="Unassembled WGS sequence"/>
</dbReference>
<dbReference type="Gene3D" id="1.20.58.2220">
    <property type="entry name" value="Formin, FH2 domain"/>
    <property type="match status" value="1"/>
</dbReference>
<dbReference type="EMBL" id="JACASE010000016">
    <property type="protein sequence ID" value="KAF6401024.1"/>
    <property type="molecule type" value="Genomic_DNA"/>
</dbReference>
<feature type="compositionally biased region" description="Polar residues" evidence="1">
    <location>
        <begin position="791"/>
        <end position="807"/>
    </location>
</feature>
<dbReference type="PANTHER" id="PTHR46345:SF11">
    <property type="entry name" value="FORMIN-J-LIKE"/>
    <property type="match status" value="1"/>
</dbReference>
<feature type="domain" description="FH2" evidence="2">
    <location>
        <begin position="82"/>
        <end position="477"/>
    </location>
</feature>
<dbReference type="OrthoDB" id="26518at2759"/>
<dbReference type="SUPFAM" id="SSF101447">
    <property type="entry name" value="Formin homology 2 domain (FH2 domain)"/>
    <property type="match status" value="1"/>
</dbReference>
<dbReference type="Pfam" id="PF02181">
    <property type="entry name" value="FH2"/>
    <property type="match status" value="1"/>
</dbReference>
<proteinExistence type="predicted"/>
<accession>A0A7J8BQL2</accession>
<comment type="caution">
    <text evidence="3">The sequence shown here is derived from an EMBL/GenBank/DDBJ whole genome shotgun (WGS) entry which is preliminary data.</text>
</comment>
<dbReference type="InterPro" id="IPR042201">
    <property type="entry name" value="FH2_Formin_sf"/>
</dbReference>
<feature type="compositionally biased region" description="Polar residues" evidence="1">
    <location>
        <begin position="1019"/>
        <end position="1029"/>
    </location>
</feature>
<evidence type="ECO:0000259" key="2">
    <source>
        <dbReference type="PROSITE" id="PS51444"/>
    </source>
</evidence>
<feature type="compositionally biased region" description="Low complexity" evidence="1">
    <location>
        <begin position="808"/>
        <end position="821"/>
    </location>
</feature>
<gene>
    <name evidence="3" type="ORF">HJG63_005145</name>
</gene>
<sequence length="1126" mass="122111">MHVMNCVSLASDKENGTISTASGFMIGQTPPPPPPPPPPLPPPCPGEGFPPSTPPPPPPPLPVGTPIPPPPPGLPSTSHLNGYNHLGKKKRMRSFFWKTIPEEQVRGKTNIWTLAARQQHHYQIDTKTVEELFGQQEDTTKPSLSRRGGSLNSSFREAREEITVLDAKRNMNIGIFLKQFKKSPQSIVEDIHQGKTEHYGSETLREFLKLLPESEEIKKLKTFSGDVSKLSLADSFLHYLIQVPNYSLRIEAMVLKKEFLPSCSSLYTDITILKTATKELMSCEELHSILHLVLQAGNIMNAGGYAGNAVGFKLSSLLKLADTKANKPGMNLLHFVAQEAQKKDAILLNFSEKLHHVQEAARLSLNNTEAELHSLFVRTRSLKENIQRDGELCQQMEEFLQFAVEKLTELEHWRQELQEEAHALIDFFCEDKETMKLDECLQIFRDFCIKFNKAVKDNQDREVLELRRLQRLKEMEQKRRSWAAGELVGFGRSSSENDVELLTKKGAEDLPPFLHPRPISPCYRPPNTRRSRLSLGTTADRELLTFLESSTGSPEEPKFNDLPWSSPRRARAMAAWMETGEPRDQDRSHTHRPQASEGQEGSPDPPSAWHGQPPAPQPEEPAPVLLRARRSGLSTLHKRNSEPVGLGPAWSPPLSPLALGIKEHELVTGLAQFDLQCRRGPQEVPQVTLNDSCPVELTSLVDGSLQPLGTGPGNGNLTPVDEGAQESLSPAPESDGATPGEPSSDPENKDPGPLFYISDTTDCSLTLDCSEGTDSRPGGGEPGEGGEGDCSVSSGTGETGGNQVSFNPASSSPGEGPASASTKSGPSCKGGHSRDRPAKGKDVIAPKRSSLKEASQGAPKPGAVPRGQGAAPKPVRTLTTSESESMRKVVPISRASRGGSGGWKQPPREPPSGEDAPWSRRSSVRGASDTSPGRSSRGAGAVAPVTEEPRPRARVGSGSARGSFKKPSAKPLRNVPRQKLEENKFCRSNSQGPQSPEEEPKSPPAPSVPRVAPQVPSFARNTVASSSRCMRTDSLPVTKAPGLTRAASQRQLRVKGGPEDAVPKDGGTLRRASSARASKKCPESAEGPGANTEASLKGRGTGERASVRLKDSSRTTLGKILHPLWK</sequence>
<feature type="compositionally biased region" description="Basic and acidic residues" evidence="1">
    <location>
        <begin position="832"/>
        <end position="845"/>
    </location>
</feature>
<feature type="region of interest" description="Disordered" evidence="1">
    <location>
        <begin position="516"/>
        <end position="537"/>
    </location>
</feature>
<feature type="region of interest" description="Disordered" evidence="1">
    <location>
        <begin position="704"/>
        <end position="1111"/>
    </location>
</feature>
<evidence type="ECO:0000313" key="4">
    <source>
        <dbReference type="Proteomes" id="UP000593571"/>
    </source>
</evidence>
<feature type="region of interest" description="Disordered" evidence="1">
    <location>
        <begin position="547"/>
        <end position="566"/>
    </location>
</feature>
<dbReference type="SMART" id="SM00498">
    <property type="entry name" value="FH2"/>
    <property type="match status" value="1"/>
</dbReference>